<comment type="caution">
    <text evidence="1">The sequence shown here is derived from an EMBL/GenBank/DDBJ whole genome shotgun (WGS) entry which is preliminary data.</text>
</comment>
<evidence type="ECO:0000313" key="1">
    <source>
        <dbReference type="EMBL" id="GAX54737.1"/>
    </source>
</evidence>
<dbReference type="EMBL" id="BDQI01000015">
    <property type="protein sequence ID" value="GAX54737.1"/>
    <property type="molecule type" value="Genomic_DNA"/>
</dbReference>
<proteinExistence type="predicted"/>
<protein>
    <submittedName>
        <fullName evidence="1">Uncharacterized protein</fullName>
    </submittedName>
</protein>
<evidence type="ECO:0000313" key="2">
    <source>
        <dbReference type="Proteomes" id="UP000217446"/>
    </source>
</evidence>
<dbReference type="Proteomes" id="UP000217446">
    <property type="component" value="Unassembled WGS sequence"/>
</dbReference>
<accession>A0A250VKK5</accession>
<gene>
    <name evidence="1" type="ORF">SO3561_06290</name>
</gene>
<name>A0A250VKK5_STROL</name>
<dbReference type="AlphaFoldDB" id="A0A250VKK5"/>
<organism evidence="1 2">
    <name type="scientific">Streptomyces olivochromogenes</name>
    <dbReference type="NCBI Taxonomy" id="1963"/>
    <lineage>
        <taxon>Bacteria</taxon>
        <taxon>Bacillati</taxon>
        <taxon>Actinomycetota</taxon>
        <taxon>Actinomycetes</taxon>
        <taxon>Kitasatosporales</taxon>
        <taxon>Streptomycetaceae</taxon>
        <taxon>Streptomyces</taxon>
    </lineage>
</organism>
<reference evidence="2" key="1">
    <citation type="submission" date="2017-05" db="EMBL/GenBank/DDBJ databases">
        <title>Streptomyces olivochromogenes NBRC 3561 whole genome shotgun sequence.</title>
        <authorList>
            <person name="Dohra H."/>
            <person name="Kodani S."/>
        </authorList>
    </citation>
    <scope>NUCLEOTIDE SEQUENCE [LARGE SCALE GENOMIC DNA]</scope>
    <source>
        <strain evidence="2">NBRC 3561</strain>
    </source>
</reference>
<dbReference type="RefSeq" id="WP_159064490.1">
    <property type="nucleotide sequence ID" value="NZ_BDQI01000015.1"/>
</dbReference>
<keyword evidence="2" id="KW-1185">Reference proteome</keyword>
<sequence>MAKQYGKTGNPAQRADMRAKAYAMSLKGMTNGAIGAELGVSRETIRTLLAEYIAEISVPIAEKARAVELDKLDRIEALAWKLLEDQHVAFQHGKVITLDGSPIADTEPVFKAIDRILKTSERRSKYLGLDTPVKTEHTVTTSSVVDASILALVAEMEEKNQEDRELSE</sequence>